<protein>
    <submittedName>
        <fullName evidence="1">Uncharacterized protein</fullName>
    </submittedName>
</protein>
<sequence length="45" mass="4994">MFCYKAARSMNIQTFFPCSSVLACQPVRSLRIVVNVALLSPVNMS</sequence>
<dbReference type="EMBL" id="CP001918">
    <property type="protein sequence ID" value="ADF60440.1"/>
    <property type="molecule type" value="Genomic_DNA"/>
</dbReference>
<evidence type="ECO:0000313" key="2">
    <source>
        <dbReference type="Proteomes" id="UP000002363"/>
    </source>
</evidence>
<dbReference type="AlphaFoldDB" id="A0A0H3CGM0"/>
<organism evidence="1 2">
    <name type="scientific">Enterobacter cloacae subsp. cloacae (strain ATCC 13047 / DSM 30054 / NBRC 13535 / NCTC 10005 / WDCM 00083 / NCDC 279-56)</name>
    <dbReference type="NCBI Taxonomy" id="716541"/>
    <lineage>
        <taxon>Bacteria</taxon>
        <taxon>Pseudomonadati</taxon>
        <taxon>Pseudomonadota</taxon>
        <taxon>Gammaproteobacteria</taxon>
        <taxon>Enterobacterales</taxon>
        <taxon>Enterobacteriaceae</taxon>
        <taxon>Enterobacter</taxon>
        <taxon>Enterobacter cloacae complex</taxon>
    </lineage>
</organism>
<name>A0A0H3CGM0_ENTCC</name>
<gene>
    <name evidence="1" type="ordered locus">ECL_00877</name>
</gene>
<dbReference type="HOGENOM" id="CLU_3199310_0_0_6"/>
<keyword evidence="2" id="KW-1185">Reference proteome</keyword>
<dbReference type="Proteomes" id="UP000002363">
    <property type="component" value="Chromosome"/>
</dbReference>
<dbReference type="PATRIC" id="fig|716541.4.peg.1139"/>
<reference evidence="1 2" key="1">
    <citation type="journal article" date="2010" name="J. Bacteriol.">
        <title>Complete genome sequence of Enterobacter cloacae subsp. cloacae type strain ATCC 13047.</title>
        <authorList>
            <person name="Ren Y."/>
            <person name="Ren Y."/>
            <person name="Zhou Z."/>
            <person name="Guo X."/>
            <person name="Li Y."/>
            <person name="Feng L."/>
            <person name="Wang L."/>
        </authorList>
    </citation>
    <scope>NUCLEOTIDE SEQUENCE [LARGE SCALE GENOMIC DNA]</scope>
    <source>
        <strain evidence="2">ATCC 13047 / DSM 30054 / NBRC 13535 / NCTC 10005 / WDCM 00083 / NCDC 279-56</strain>
    </source>
</reference>
<evidence type="ECO:0000313" key="1">
    <source>
        <dbReference type="EMBL" id="ADF60440.1"/>
    </source>
</evidence>
<proteinExistence type="predicted"/>
<dbReference type="PROSITE" id="PS51257">
    <property type="entry name" value="PROKAR_LIPOPROTEIN"/>
    <property type="match status" value="1"/>
</dbReference>
<accession>A0A0H3CGM0</accession>
<dbReference type="STRING" id="716541.ECL_00877"/>
<dbReference type="EnsemblBacteria" id="ADF60440">
    <property type="protein sequence ID" value="ADF60440"/>
    <property type="gene ID" value="ECL_00877"/>
</dbReference>
<dbReference type="KEGG" id="enc:ECL_00877"/>